<dbReference type="AlphaFoldDB" id="A0A7X1AUT0"/>
<dbReference type="GO" id="GO:0016491">
    <property type="term" value="F:oxidoreductase activity"/>
    <property type="evidence" value="ECO:0007669"/>
    <property type="project" value="UniProtKB-KW"/>
</dbReference>
<feature type="region of interest" description="Disordered" evidence="6">
    <location>
        <begin position="820"/>
        <end position="841"/>
    </location>
</feature>
<proteinExistence type="predicted"/>
<evidence type="ECO:0000313" key="10">
    <source>
        <dbReference type="Proteomes" id="UP000525652"/>
    </source>
</evidence>
<dbReference type="InterPro" id="IPR038081">
    <property type="entry name" value="CalX-like_sf"/>
</dbReference>
<dbReference type="GO" id="GO:0051539">
    <property type="term" value="F:4 iron, 4 sulfur cluster binding"/>
    <property type="evidence" value="ECO:0007669"/>
    <property type="project" value="UniProtKB-KW"/>
</dbReference>
<dbReference type="RefSeq" id="WP_185691165.1">
    <property type="nucleotide sequence ID" value="NZ_JACHVA010000018.1"/>
</dbReference>
<dbReference type="Gene3D" id="2.60.40.2030">
    <property type="match status" value="1"/>
</dbReference>
<evidence type="ECO:0000256" key="6">
    <source>
        <dbReference type="SAM" id="MobiDB-lite"/>
    </source>
</evidence>
<keyword evidence="4" id="KW-0408">Iron</keyword>
<comment type="caution">
    <text evidence="9">The sequence shown here is derived from an EMBL/GenBank/DDBJ whole genome shotgun (WGS) entry which is preliminary data.</text>
</comment>
<reference evidence="9 10" key="1">
    <citation type="submission" date="2020-07" db="EMBL/GenBank/DDBJ databases">
        <authorList>
            <person name="Feng X."/>
        </authorList>
    </citation>
    <scope>NUCLEOTIDE SEQUENCE [LARGE SCALE GENOMIC DNA]</scope>
    <source>
        <strain evidence="9 10">JCM14086</strain>
    </source>
</reference>
<dbReference type="InterPro" id="IPR036188">
    <property type="entry name" value="FAD/NAD-bd_sf"/>
</dbReference>
<dbReference type="InterPro" id="IPR039650">
    <property type="entry name" value="HdrA-like"/>
</dbReference>
<evidence type="ECO:0000313" key="9">
    <source>
        <dbReference type="EMBL" id="MBC2600415.1"/>
    </source>
</evidence>
<dbReference type="SUPFAM" id="SSF141072">
    <property type="entry name" value="CalX-like"/>
    <property type="match status" value="1"/>
</dbReference>
<dbReference type="SUPFAM" id="SSF51905">
    <property type="entry name" value="FAD/NAD(P)-binding domain"/>
    <property type="match status" value="1"/>
</dbReference>
<dbReference type="Pfam" id="PF25275">
    <property type="entry name" value="Golvesin_C"/>
    <property type="match status" value="1"/>
</dbReference>
<organism evidence="9 10">
    <name type="scientific">Puniceicoccus vermicola</name>
    <dbReference type="NCBI Taxonomy" id="388746"/>
    <lineage>
        <taxon>Bacteria</taxon>
        <taxon>Pseudomonadati</taxon>
        <taxon>Verrucomicrobiota</taxon>
        <taxon>Opitutia</taxon>
        <taxon>Puniceicoccales</taxon>
        <taxon>Puniceicoccaceae</taxon>
        <taxon>Puniceicoccus</taxon>
    </lineage>
</organism>
<evidence type="ECO:0000256" key="5">
    <source>
        <dbReference type="ARBA" id="ARBA00023014"/>
    </source>
</evidence>
<keyword evidence="5" id="KW-0411">Iron-sulfur</keyword>
<feature type="domain" description="Golvesin/Xly CBD-like" evidence="8">
    <location>
        <begin position="561"/>
        <end position="690"/>
    </location>
</feature>
<gene>
    <name evidence="9" type="ORF">H5P30_01325</name>
</gene>
<name>A0A7X1AUT0_9BACT</name>
<keyword evidence="1" id="KW-0004">4Fe-4S</keyword>
<dbReference type="InterPro" id="IPR033803">
    <property type="entry name" value="CBD-like_Golvesin-Xly"/>
</dbReference>
<feature type="signal peptide" evidence="7">
    <location>
        <begin position="1"/>
        <end position="18"/>
    </location>
</feature>
<evidence type="ECO:0000256" key="1">
    <source>
        <dbReference type="ARBA" id="ARBA00022485"/>
    </source>
</evidence>
<dbReference type="Proteomes" id="UP000525652">
    <property type="component" value="Unassembled WGS sequence"/>
</dbReference>
<evidence type="ECO:0000256" key="4">
    <source>
        <dbReference type="ARBA" id="ARBA00023004"/>
    </source>
</evidence>
<keyword evidence="3" id="KW-0560">Oxidoreductase</keyword>
<evidence type="ECO:0000256" key="3">
    <source>
        <dbReference type="ARBA" id="ARBA00023002"/>
    </source>
</evidence>
<dbReference type="PANTHER" id="PTHR43498:SF1">
    <property type="entry name" value="COB--COM HETERODISULFIDE REDUCTASE IRON-SULFUR SUBUNIT A"/>
    <property type="match status" value="1"/>
</dbReference>
<accession>A0A7X1AUT0</accession>
<keyword evidence="10" id="KW-1185">Reference proteome</keyword>
<dbReference type="EMBL" id="JACHVA010000018">
    <property type="protein sequence ID" value="MBC2600415.1"/>
    <property type="molecule type" value="Genomic_DNA"/>
</dbReference>
<dbReference type="CDD" id="cd14488">
    <property type="entry name" value="CBM6-CBM35-CBM36_like_2"/>
    <property type="match status" value="1"/>
</dbReference>
<evidence type="ECO:0000256" key="2">
    <source>
        <dbReference type="ARBA" id="ARBA00022723"/>
    </source>
</evidence>
<protein>
    <submittedName>
        <fullName evidence="9">FAD-dependent oxidoreductase</fullName>
    </submittedName>
</protein>
<sequence length="943" mass="104111">MFPRLLILAIGLVLPLAAYPSASTPNPGLKYYYPAPDAPQVDVEADIIVYGGTSGGVVAAVQAVRQGNSVALVVFGRHVGGMTSGGLTHTDGVNAEVQGGITREFFDVVGDSGFLPSEAEATFESMLSDPVPAAEWDEPIPTYFEQRLDHVEKVGTRIVAIHMENGSIFRGRMFLDCTYEGDLMAMAGVPYTYGRESQAQYGESLAGRRASVPLGEIDAYNIPGDPESGLIDNLIEGETEGEVGQADEHVQAYNFRMFTTWTNKQPIFKPDGYDAANFEILYRFHKNGGDASVRRIANDVNNHHLFDRGVATDHIGGNRWPDGEGGFIPWWEADYATRELIYQSHVNWQLGMLWYVKTDPAYAALTSDPSVSPSQQDAIQEAIDRVNAFGFPIGEHPETQGWPHELYVREARRMVSDHVTTQDHYDGNTPVPDPVGLANYRADAHHSRRFVGADGTVRVEGDTGGHDHIPWGIPYRALVPPADNTTNLLVPWSISASHVAFCSMRMEPCFMVLSQSASTAAGLAIDQKISVQEVDYAELRMRLIADRQILGADTVVHETEVIVDNADTDHLRLIGNWLTSSSAPGAYNTRYLHDNNTRSGKSATFSPLLTDSGLYEVYLQWAAFDNRASNALVTVNHAHGTDDMRINQQVDGGQWNWLGTWNFDAGTSDALTLSNEGADGYVIADAVRFVYSEDTHPTTVQIFSSHPYADELRGTPARLQILRESESYASPLTVEIQANGTAVSGTHYDPLPASVTIPTGERAIDLWIFPIRDDLPQGSRTGAVHLVATPEYTLGNASTADFTVLDKPEDDWRYRHFASTDEAQAATSAPEADPDHDGRSNLFERYFDTEPRSGHRHEQNEPRLTLQWIEGVRWAGLTWNRSGDAKDLQAVVEYSTSLGNGDWTPLDTPIETLDWDPNSGDRILRQRMSAANKQFLFFRLRVE</sequence>
<keyword evidence="7" id="KW-0732">Signal</keyword>
<dbReference type="Pfam" id="PF12831">
    <property type="entry name" value="FAD_oxidored"/>
    <property type="match status" value="1"/>
</dbReference>
<dbReference type="GO" id="GO:0046872">
    <property type="term" value="F:metal ion binding"/>
    <property type="evidence" value="ECO:0007669"/>
    <property type="project" value="UniProtKB-KW"/>
</dbReference>
<feature type="chain" id="PRO_5030584900" evidence="7">
    <location>
        <begin position="19"/>
        <end position="943"/>
    </location>
</feature>
<evidence type="ECO:0000256" key="7">
    <source>
        <dbReference type="SAM" id="SignalP"/>
    </source>
</evidence>
<keyword evidence="2" id="KW-0479">Metal-binding</keyword>
<evidence type="ECO:0000259" key="8">
    <source>
        <dbReference type="Pfam" id="PF25275"/>
    </source>
</evidence>
<dbReference type="PANTHER" id="PTHR43498">
    <property type="entry name" value="FERREDOXIN:COB-COM HETERODISULFIDE REDUCTASE SUBUNIT A"/>
    <property type="match status" value="1"/>
</dbReference>